<reference evidence="9 10" key="1">
    <citation type="submission" date="2016-11" db="EMBL/GenBank/DDBJ databases">
        <title>Paenibacillus species isolates.</title>
        <authorList>
            <person name="Beno S.M."/>
        </authorList>
    </citation>
    <scope>NUCLEOTIDE SEQUENCE [LARGE SCALE GENOMIC DNA]</scope>
    <source>
        <strain evidence="9 10">FSL R5-0378</strain>
    </source>
</reference>
<evidence type="ECO:0000256" key="3">
    <source>
        <dbReference type="ARBA" id="ARBA00022448"/>
    </source>
</evidence>
<accession>A0A1R1F2I6</accession>
<feature type="transmembrane region" description="Helical" evidence="8">
    <location>
        <begin position="114"/>
        <end position="133"/>
    </location>
</feature>
<evidence type="ECO:0000256" key="6">
    <source>
        <dbReference type="ARBA" id="ARBA00022989"/>
    </source>
</evidence>
<keyword evidence="4" id="KW-0309">Germination</keyword>
<proteinExistence type="inferred from homology"/>
<dbReference type="AlphaFoldDB" id="A0A1R1F2I6"/>
<protein>
    <submittedName>
        <fullName evidence="9">Uncharacterized protein</fullName>
    </submittedName>
</protein>
<feature type="transmembrane region" description="Helical" evidence="8">
    <location>
        <begin position="270"/>
        <end position="289"/>
    </location>
</feature>
<keyword evidence="7 8" id="KW-0472">Membrane</keyword>
<dbReference type="RefSeq" id="WP_076167588.1">
    <property type="nucleotide sequence ID" value="NZ_MRTP01000001.1"/>
</dbReference>
<evidence type="ECO:0000256" key="7">
    <source>
        <dbReference type="ARBA" id="ARBA00023136"/>
    </source>
</evidence>
<gene>
    <name evidence="9" type="ORF">BK138_06755</name>
</gene>
<evidence type="ECO:0000256" key="5">
    <source>
        <dbReference type="ARBA" id="ARBA00022692"/>
    </source>
</evidence>
<feature type="transmembrane region" description="Helical" evidence="8">
    <location>
        <begin position="140"/>
        <end position="159"/>
    </location>
</feature>
<dbReference type="NCBIfam" id="TIGR00912">
    <property type="entry name" value="2A0309"/>
    <property type="match status" value="1"/>
</dbReference>
<feature type="transmembrane region" description="Helical" evidence="8">
    <location>
        <begin position="331"/>
        <end position="353"/>
    </location>
</feature>
<dbReference type="STRING" id="297318.BK138_06755"/>
<keyword evidence="6 8" id="KW-1133">Transmembrane helix</keyword>
<sequence>MKVLKARLSQGFMMILLSIGMMNHVFIIPFLLQSSGRDAWISVTLSILPLMAVTAMTYYVAKRLGNRSIHEWLSQEYGLAAAVLLRIIMSVFLYMICFYTLFDTTTWAKITFLTETPVSVTTIVMLLLCLYAAIMGFKPIAISAGILLPFVVLLGFFIMTVNFQTKDYSQLLPILSKGWGPVFSGLANSCAGSFEIIMYLFLQPKLAKAAKAWQLYVLALALTGLTMGPLIGAITIFDPYEASRQMYPAYEEWRVATIGRYVAQTDFFSIYQWLSGAFIRISLALYFIVDVWNIKEKMPRIGAYVTVAGLILLISLTGLNDTNFLKILKRFYFPFSAAFLGALILILFALALISSGKKGKEHHDN</sequence>
<feature type="transmembrane region" description="Helical" evidence="8">
    <location>
        <begin position="301"/>
        <end position="319"/>
    </location>
</feature>
<evidence type="ECO:0000313" key="10">
    <source>
        <dbReference type="Proteomes" id="UP000187172"/>
    </source>
</evidence>
<dbReference type="EMBL" id="MRTP01000001">
    <property type="protein sequence ID" value="OMF58240.1"/>
    <property type="molecule type" value="Genomic_DNA"/>
</dbReference>
<keyword evidence="3" id="KW-0813">Transport</keyword>
<feature type="transmembrane region" description="Helical" evidence="8">
    <location>
        <begin position="39"/>
        <end position="61"/>
    </location>
</feature>
<feature type="transmembrane region" description="Helical" evidence="8">
    <location>
        <begin position="12"/>
        <end position="33"/>
    </location>
</feature>
<keyword evidence="10" id="KW-1185">Reference proteome</keyword>
<dbReference type="Pfam" id="PF03845">
    <property type="entry name" value="Spore_permease"/>
    <property type="match status" value="1"/>
</dbReference>
<dbReference type="Proteomes" id="UP000187172">
    <property type="component" value="Unassembled WGS sequence"/>
</dbReference>
<evidence type="ECO:0000256" key="1">
    <source>
        <dbReference type="ARBA" id="ARBA00004141"/>
    </source>
</evidence>
<dbReference type="GO" id="GO:0016020">
    <property type="term" value="C:membrane"/>
    <property type="evidence" value="ECO:0007669"/>
    <property type="project" value="UniProtKB-SubCell"/>
</dbReference>
<comment type="subcellular location">
    <subcellularLocation>
        <location evidence="1">Membrane</location>
        <topology evidence="1">Multi-pass membrane protein</topology>
    </subcellularLocation>
</comment>
<dbReference type="InterPro" id="IPR004761">
    <property type="entry name" value="Spore_GerAB"/>
</dbReference>
<keyword evidence="5 8" id="KW-0812">Transmembrane</keyword>
<dbReference type="PANTHER" id="PTHR34975">
    <property type="entry name" value="SPORE GERMINATION PROTEIN A2"/>
    <property type="match status" value="1"/>
</dbReference>
<comment type="similarity">
    <text evidence="2">Belongs to the amino acid-polyamine-organocation (APC) superfamily. Spore germination protein (SGP) (TC 2.A.3.9) family.</text>
</comment>
<organism evidence="9 10">
    <name type="scientific">Paenibacillus rhizosphaerae</name>
    <dbReference type="NCBI Taxonomy" id="297318"/>
    <lineage>
        <taxon>Bacteria</taxon>
        <taxon>Bacillati</taxon>
        <taxon>Bacillota</taxon>
        <taxon>Bacilli</taxon>
        <taxon>Bacillales</taxon>
        <taxon>Paenibacillaceae</taxon>
        <taxon>Paenibacillus</taxon>
    </lineage>
</organism>
<feature type="transmembrane region" description="Helical" evidence="8">
    <location>
        <begin position="82"/>
        <end position="102"/>
    </location>
</feature>
<feature type="transmembrane region" description="Helical" evidence="8">
    <location>
        <begin position="179"/>
        <end position="201"/>
    </location>
</feature>
<evidence type="ECO:0000256" key="2">
    <source>
        <dbReference type="ARBA" id="ARBA00007998"/>
    </source>
</evidence>
<dbReference type="PANTHER" id="PTHR34975:SF2">
    <property type="entry name" value="SPORE GERMINATION PROTEIN A2"/>
    <property type="match status" value="1"/>
</dbReference>
<evidence type="ECO:0000256" key="4">
    <source>
        <dbReference type="ARBA" id="ARBA00022544"/>
    </source>
</evidence>
<name>A0A1R1F2I6_9BACL</name>
<evidence type="ECO:0000313" key="9">
    <source>
        <dbReference type="EMBL" id="OMF58240.1"/>
    </source>
</evidence>
<evidence type="ECO:0000256" key="8">
    <source>
        <dbReference type="SAM" id="Phobius"/>
    </source>
</evidence>
<comment type="caution">
    <text evidence="9">The sequence shown here is derived from an EMBL/GenBank/DDBJ whole genome shotgun (WGS) entry which is preliminary data.</text>
</comment>
<dbReference type="GO" id="GO:0009847">
    <property type="term" value="P:spore germination"/>
    <property type="evidence" value="ECO:0007669"/>
    <property type="project" value="InterPro"/>
</dbReference>
<feature type="transmembrane region" description="Helical" evidence="8">
    <location>
        <begin position="213"/>
        <end position="237"/>
    </location>
</feature>